<organism evidence="1 2">
    <name type="scientific">Clonostachys chloroleuca</name>
    <dbReference type="NCBI Taxonomy" id="1926264"/>
    <lineage>
        <taxon>Eukaryota</taxon>
        <taxon>Fungi</taxon>
        <taxon>Dikarya</taxon>
        <taxon>Ascomycota</taxon>
        <taxon>Pezizomycotina</taxon>
        <taxon>Sordariomycetes</taxon>
        <taxon>Hypocreomycetidae</taxon>
        <taxon>Hypocreales</taxon>
        <taxon>Bionectriaceae</taxon>
        <taxon>Clonostachys</taxon>
    </lineage>
</organism>
<name>A0AA35MA51_9HYPO</name>
<comment type="caution">
    <text evidence="1">The sequence shown here is derived from an EMBL/GenBank/DDBJ whole genome shotgun (WGS) entry which is preliminary data.</text>
</comment>
<dbReference type="Proteomes" id="UP001160390">
    <property type="component" value="Unassembled WGS sequence"/>
</dbReference>
<accession>A0AA35MA51</accession>
<protein>
    <submittedName>
        <fullName evidence="1">Uncharacterized protein</fullName>
    </submittedName>
</protein>
<dbReference type="EMBL" id="CABFNP030001245">
    <property type="protein sequence ID" value="CAI6093192.1"/>
    <property type="molecule type" value="Genomic_DNA"/>
</dbReference>
<evidence type="ECO:0000313" key="2">
    <source>
        <dbReference type="Proteomes" id="UP001160390"/>
    </source>
</evidence>
<evidence type="ECO:0000313" key="1">
    <source>
        <dbReference type="EMBL" id="CAI6093192.1"/>
    </source>
</evidence>
<reference evidence="1" key="1">
    <citation type="submission" date="2023-01" db="EMBL/GenBank/DDBJ databases">
        <authorList>
            <person name="Piombo E."/>
        </authorList>
    </citation>
    <scope>NUCLEOTIDE SEQUENCE</scope>
</reference>
<dbReference type="AlphaFoldDB" id="A0AA35MA51"/>
<keyword evidence="2" id="KW-1185">Reference proteome</keyword>
<proteinExistence type="predicted"/>
<gene>
    <name evidence="1" type="ORF">CCHLO57077_00000240</name>
</gene>
<sequence>MGLGLLLLDDRSGSGSGLGGSSGRRLTTFSLGLAGELLDELLEGGRAGSREARALLGVLEGEEGGDGADSQFEGEVGDLVGVEAGEGEGVARVVSGELVEDGGDGLAGAAPGGVGLDGDVGGLADQFVELGLGLDVDDG</sequence>